<dbReference type="PROSITE" id="PS51957">
    <property type="entry name" value="LID"/>
    <property type="match status" value="1"/>
</dbReference>
<feature type="region of interest" description="Disordered" evidence="3">
    <location>
        <begin position="494"/>
        <end position="538"/>
    </location>
</feature>
<dbReference type="EMBL" id="KQ435753">
    <property type="protein sequence ID" value="KOX76104.1"/>
    <property type="molecule type" value="Genomic_DNA"/>
</dbReference>
<dbReference type="PANTHER" id="PTHR10378">
    <property type="entry name" value="LIM DOMAIN-BINDING PROTEIN"/>
    <property type="match status" value="1"/>
</dbReference>
<feature type="domain" description="LIM interaction" evidence="4">
    <location>
        <begin position="542"/>
        <end position="581"/>
    </location>
</feature>
<dbReference type="GO" id="GO:0030274">
    <property type="term" value="F:LIM domain binding"/>
    <property type="evidence" value="ECO:0007669"/>
    <property type="project" value="UniProtKB-UniRule"/>
</dbReference>
<evidence type="ECO:0000256" key="1">
    <source>
        <dbReference type="ARBA" id="ARBA00006928"/>
    </source>
</evidence>
<dbReference type="InterPro" id="IPR029005">
    <property type="entry name" value="LIM-bd/SEUSS"/>
</dbReference>
<dbReference type="Gene3D" id="2.10.110.10">
    <property type="entry name" value="Cysteine Rich Protein"/>
    <property type="match status" value="1"/>
</dbReference>
<sequence length="886" mass="99658">MPCQPLLIIYSDNMEKYSTPSVPSVDNSWTNPNELETINGKLCSLQSLPVPRRHTPYFGQPDYRLYELNKRLQQRTEINILLNYEYSSVICKLRREKSIERHVRFFPKGDRAYLMDMPKISDRVVKLRHLRTFMDVYPSIEEISSKDAKVKGFGMSAVSNLMNQKLLVMQTNDPSTASFCQCSQQMSRTSTLSDLAPKFDRYTHDVNSDTSASPGLKVHSLLNIKLRERSRKTCSRSKSHEFYDHTRFYSDSLCSKGALLHSDESDVVQTLTLLWNFRLNSLEVTMKQTIDTDKKESGESDNLWWDAFATEFFEDDATLTLTFCLEDGPKRYTIGRTLIPRYFRSIFEGGVTELYYNLKHPKESFHNTSITLDCDNCVMVTHHGKPMFTKVCTEGRLILEFTFDDLMRIKSWHMSVRTHKELVPRTVVGMQQDPTMLEQLSKNITRQGITNSTLNYLRLCVILEPMQELMSRHKAYALSPRDCLKTTLFQKWQRTFAPPESQRPASKRRKRKGSTSGPGNNAPPAPSKKRSPGPNFSLASQDVMVVGEPSLMGGDFGEEDERVITRLENTQYDATNSLDPHSHDTPGGPPPHPHQFHSEPTPGNSWPPDRGPGPPQGGPGSQLQGVQGGQGGAAQGVQGTQDASQQQQDKKSPAAGLSGHHTEQQVQLGHAAAAAAAAASMGMESSELVAVAHYQAQQLQRQLLAEQSGSGSGMLPPTAGQPTGGGGLSSQSLQQPQQAQSQGQDPLQSLMQQLICLQQIEMQELFRMRGDSCPINLPKSISFRQFETAISIHSCVVKKRSYNPLKFSNKLQIDRHFPRWEIINVGKTESGWLSKVKSRRPNFNCEIFNFDELRFLKRGSLTLSQPRIKAVNLAFDKDYGLPIFPT</sequence>
<dbReference type="OrthoDB" id="774557at2759"/>
<dbReference type="Proteomes" id="UP000053105">
    <property type="component" value="Unassembled WGS sequence"/>
</dbReference>
<feature type="region of interest" description="Disordered" evidence="3">
    <location>
        <begin position="574"/>
        <end position="669"/>
    </location>
</feature>
<evidence type="ECO:0000313" key="5">
    <source>
        <dbReference type="EMBL" id="KOX76104.1"/>
    </source>
</evidence>
<evidence type="ECO:0000256" key="2">
    <source>
        <dbReference type="PROSITE-ProRule" id="PRU01302"/>
    </source>
</evidence>
<evidence type="ECO:0000259" key="4">
    <source>
        <dbReference type="PROSITE" id="PS51957"/>
    </source>
</evidence>
<comment type="similarity">
    <text evidence="1 2">Belongs to the LDB family.</text>
</comment>
<reference evidence="5 6" key="1">
    <citation type="submission" date="2015-07" db="EMBL/GenBank/DDBJ databases">
        <title>The genome of Melipona quadrifasciata.</title>
        <authorList>
            <person name="Pan H."/>
            <person name="Kapheim K."/>
        </authorList>
    </citation>
    <scope>NUCLEOTIDE SEQUENCE [LARGE SCALE GENOMIC DNA]</scope>
    <source>
        <strain evidence="5">0111107301</strain>
        <tissue evidence="5">Whole body</tissue>
    </source>
</reference>
<feature type="compositionally biased region" description="Low complexity" evidence="3">
    <location>
        <begin position="635"/>
        <end position="647"/>
    </location>
</feature>
<accession>A0A0N0BHD7</accession>
<dbReference type="STRING" id="166423.A0A0N0BHD7"/>
<evidence type="ECO:0000313" key="6">
    <source>
        <dbReference type="Proteomes" id="UP000053105"/>
    </source>
</evidence>
<dbReference type="InterPro" id="IPR041363">
    <property type="entry name" value="LID"/>
</dbReference>
<dbReference type="Pfam" id="PF17916">
    <property type="entry name" value="LID"/>
    <property type="match status" value="1"/>
</dbReference>
<dbReference type="Pfam" id="PF01803">
    <property type="entry name" value="LIM_bind"/>
    <property type="match status" value="1"/>
</dbReference>
<name>A0A0N0BHD7_9HYME</name>
<dbReference type="AlphaFoldDB" id="A0A0N0BHD7"/>
<feature type="compositionally biased region" description="Low complexity" evidence="3">
    <location>
        <begin position="729"/>
        <end position="745"/>
    </location>
</feature>
<evidence type="ECO:0000256" key="3">
    <source>
        <dbReference type="SAM" id="MobiDB-lite"/>
    </source>
</evidence>
<keyword evidence="6" id="KW-1185">Reference proteome</keyword>
<proteinExistence type="inferred from homology"/>
<protein>
    <submittedName>
        <fullName evidence="5">LIM domain-binding protein 2</fullName>
    </submittedName>
</protein>
<organism evidence="5 6">
    <name type="scientific">Melipona quadrifasciata</name>
    <dbReference type="NCBI Taxonomy" id="166423"/>
    <lineage>
        <taxon>Eukaryota</taxon>
        <taxon>Metazoa</taxon>
        <taxon>Ecdysozoa</taxon>
        <taxon>Arthropoda</taxon>
        <taxon>Hexapoda</taxon>
        <taxon>Insecta</taxon>
        <taxon>Pterygota</taxon>
        <taxon>Neoptera</taxon>
        <taxon>Endopterygota</taxon>
        <taxon>Hymenoptera</taxon>
        <taxon>Apocrita</taxon>
        <taxon>Aculeata</taxon>
        <taxon>Apoidea</taxon>
        <taxon>Anthophila</taxon>
        <taxon>Apidae</taxon>
        <taxon>Melipona</taxon>
    </lineage>
</organism>
<feature type="region of interest" description="Disordered" evidence="3">
    <location>
        <begin position="707"/>
        <end position="745"/>
    </location>
</feature>
<gene>
    <name evidence="5" type="ORF">WN51_11819</name>
</gene>
<dbReference type="FunFam" id="2.10.110.10:FF:000045">
    <property type="entry name" value="LIM domain-binding protein 1 isoform X1"/>
    <property type="match status" value="1"/>
</dbReference>